<organism evidence="3 4">
    <name type="scientific">Kwoniella newhampshirensis</name>
    <dbReference type="NCBI Taxonomy" id="1651941"/>
    <lineage>
        <taxon>Eukaryota</taxon>
        <taxon>Fungi</taxon>
        <taxon>Dikarya</taxon>
        <taxon>Basidiomycota</taxon>
        <taxon>Agaricomycotina</taxon>
        <taxon>Tremellomycetes</taxon>
        <taxon>Tremellales</taxon>
        <taxon>Cryptococcaceae</taxon>
        <taxon>Kwoniella</taxon>
    </lineage>
</organism>
<evidence type="ECO:0000256" key="1">
    <source>
        <dbReference type="SAM" id="MobiDB-lite"/>
    </source>
</evidence>
<dbReference type="Pfam" id="PF09429">
    <property type="entry name" value="Wbp11"/>
    <property type="match status" value="1"/>
</dbReference>
<feature type="compositionally biased region" description="Basic and acidic residues" evidence="1">
    <location>
        <begin position="11"/>
        <end position="50"/>
    </location>
</feature>
<keyword evidence="4" id="KW-1185">Reference proteome</keyword>
<feature type="compositionally biased region" description="Acidic residues" evidence="1">
    <location>
        <begin position="160"/>
        <end position="179"/>
    </location>
</feature>
<gene>
    <name evidence="3" type="ORF">IAR55_001700</name>
</gene>
<dbReference type="GO" id="GO:0006396">
    <property type="term" value="P:RNA processing"/>
    <property type="evidence" value="ECO:0007669"/>
    <property type="project" value="InterPro"/>
</dbReference>
<feature type="compositionally biased region" description="Basic and acidic residues" evidence="1">
    <location>
        <begin position="114"/>
        <end position="135"/>
    </location>
</feature>
<dbReference type="RefSeq" id="XP_066804747.1">
    <property type="nucleotide sequence ID" value="XM_066944824.1"/>
</dbReference>
<dbReference type="Proteomes" id="UP001388673">
    <property type="component" value="Unassembled WGS sequence"/>
</dbReference>
<evidence type="ECO:0000313" key="3">
    <source>
        <dbReference type="EMBL" id="KAK8864451.1"/>
    </source>
</evidence>
<feature type="compositionally biased region" description="Basic and acidic residues" evidence="1">
    <location>
        <begin position="77"/>
        <end position="102"/>
    </location>
</feature>
<protein>
    <recommendedName>
        <fullName evidence="2">Wbp11/ELF5/Saf1 N-terminal domain-containing protein</fullName>
    </recommendedName>
</protein>
<comment type="caution">
    <text evidence="3">The sequence shown here is derived from an EMBL/GenBank/DDBJ whole genome shotgun (WGS) entry which is preliminary data.</text>
</comment>
<accession>A0AAW0Z2V9</accession>
<dbReference type="GeneID" id="92178959"/>
<dbReference type="EMBL" id="JBCAWK010000003">
    <property type="protein sequence ID" value="KAK8864451.1"/>
    <property type="molecule type" value="Genomic_DNA"/>
</dbReference>
<evidence type="ECO:0000259" key="2">
    <source>
        <dbReference type="Pfam" id="PF09429"/>
    </source>
</evidence>
<feature type="region of interest" description="Disordered" evidence="1">
    <location>
        <begin position="77"/>
        <end position="346"/>
    </location>
</feature>
<feature type="compositionally biased region" description="Acidic residues" evidence="1">
    <location>
        <begin position="191"/>
        <end position="203"/>
    </location>
</feature>
<feature type="compositionally biased region" description="Pro residues" evidence="1">
    <location>
        <begin position="270"/>
        <end position="281"/>
    </location>
</feature>
<dbReference type="AlphaFoldDB" id="A0AAW0Z2V9"/>
<feature type="compositionally biased region" description="Pro residues" evidence="1">
    <location>
        <begin position="205"/>
        <end position="220"/>
    </location>
</feature>
<reference evidence="3 4" key="1">
    <citation type="journal article" date="2024" name="bioRxiv">
        <title>Comparative genomics of Cryptococcus and Kwoniella reveals pathogenesis evolution and contrasting karyotype dynamics via intercentromeric recombination or chromosome fusion.</title>
        <authorList>
            <person name="Coelho M.A."/>
            <person name="David-Palma M."/>
            <person name="Shea T."/>
            <person name="Bowers K."/>
            <person name="McGinley-Smith S."/>
            <person name="Mohammad A.W."/>
            <person name="Gnirke A."/>
            <person name="Yurkov A.M."/>
            <person name="Nowrousian M."/>
            <person name="Sun S."/>
            <person name="Cuomo C.A."/>
            <person name="Heitman J."/>
        </authorList>
    </citation>
    <scope>NUCLEOTIDE SEQUENCE [LARGE SCALE GENOMIC DNA]</scope>
    <source>
        <strain evidence="3 4">CBS 13917</strain>
    </source>
</reference>
<feature type="region of interest" description="Disordered" evidence="1">
    <location>
        <begin position="367"/>
        <end position="406"/>
    </location>
</feature>
<feature type="compositionally biased region" description="Pro residues" evidence="1">
    <location>
        <begin position="230"/>
        <end position="241"/>
    </location>
</feature>
<dbReference type="InterPro" id="IPR019007">
    <property type="entry name" value="Wbp11/ELF5/Saf1_N"/>
</dbReference>
<feature type="compositionally biased region" description="Gly residues" evidence="1">
    <location>
        <begin position="103"/>
        <end position="113"/>
    </location>
</feature>
<feature type="domain" description="Wbp11/ELF5/Saf1 N-terminal" evidence="2">
    <location>
        <begin position="3"/>
        <end position="74"/>
    </location>
</feature>
<feature type="region of interest" description="Disordered" evidence="1">
    <location>
        <begin position="1"/>
        <end position="62"/>
    </location>
</feature>
<dbReference type="KEGG" id="kne:92178959"/>
<evidence type="ECO:0000313" key="4">
    <source>
        <dbReference type="Proteomes" id="UP001388673"/>
    </source>
</evidence>
<proteinExistence type="predicted"/>
<sequence length="449" mass="47996">MAKKSSNPADAFRKQQRAKEVKKNKEARQKVRETQTVKRDTRDLEADIRHLKTQTDPASKTRLAEVQKELDYINQTKEKFVAEHPEARDKVFRPRGPPRQDGEGGSSSGGGAGRGEELSHLYDESGKLRDPKKSVYYDPTYNPFGVPPPGMPYKERTPEVESEEEDEDDEEEDSDDEIIMPEGPPPKPASDSDDDSDDSDDIPLPEGPPPPRALPPPIPTGPRAGVIGAPPMPFRPLPPRPFFQQPSGMATPIGMGGGNMPFPNSGPSNFRPPVPRPPPRMNVPHNRPPATVQDPLSDAPTQTYQGYRMGQHALPPRPPTSGDVTAASDITAKPTSSGLSKPPPEAATISAAPVLRDLRKEATVFVPRGVKKRKGPGGGPINAAPGAGEIDEDGDERKRISAGGGGLMGKLEGVLGGVKPVPAVAMTSGSGGGADDDYQKFLDGLSDLA</sequence>
<name>A0AAW0Z2V9_9TREE</name>